<keyword evidence="5 6" id="KW-0413">Isomerase</keyword>
<dbReference type="GO" id="GO:0003755">
    <property type="term" value="F:peptidyl-prolyl cis-trans isomerase activity"/>
    <property type="evidence" value="ECO:0007669"/>
    <property type="project" value="UniProtKB-KW"/>
</dbReference>
<dbReference type="EMBL" id="SNXE01000009">
    <property type="protein sequence ID" value="TDP06339.1"/>
    <property type="molecule type" value="Genomic_DNA"/>
</dbReference>
<dbReference type="PROSITE" id="PS01096">
    <property type="entry name" value="PPIC_PPIASE_1"/>
    <property type="match status" value="1"/>
</dbReference>
<comment type="catalytic activity">
    <reaction evidence="1">
        <text>[protein]-peptidylproline (omega=180) = [protein]-peptidylproline (omega=0)</text>
        <dbReference type="Rhea" id="RHEA:16237"/>
        <dbReference type="Rhea" id="RHEA-COMP:10747"/>
        <dbReference type="Rhea" id="RHEA-COMP:10748"/>
        <dbReference type="ChEBI" id="CHEBI:83833"/>
        <dbReference type="ChEBI" id="CHEBI:83834"/>
        <dbReference type="EC" id="5.2.1.8"/>
    </reaction>
</comment>
<dbReference type="InterPro" id="IPR046357">
    <property type="entry name" value="PPIase_dom_sf"/>
</dbReference>
<name>A0A4R6MV76_9BURK</name>
<evidence type="ECO:0000313" key="8">
    <source>
        <dbReference type="EMBL" id="TDP06339.1"/>
    </source>
</evidence>
<evidence type="ECO:0000256" key="4">
    <source>
        <dbReference type="ARBA" id="ARBA00023110"/>
    </source>
</evidence>
<dbReference type="OrthoDB" id="9769613at2"/>
<protein>
    <recommendedName>
        <fullName evidence="3">peptidylprolyl isomerase</fullName>
        <ecNumber evidence="3">5.2.1.8</ecNumber>
    </recommendedName>
</protein>
<keyword evidence="4 6" id="KW-0697">Rotamase</keyword>
<evidence type="ECO:0000313" key="9">
    <source>
        <dbReference type="Proteomes" id="UP000295357"/>
    </source>
</evidence>
<reference evidence="8 9" key="1">
    <citation type="submission" date="2019-03" db="EMBL/GenBank/DDBJ databases">
        <title>Genomic Encyclopedia of Type Strains, Phase IV (KMG-IV): sequencing the most valuable type-strain genomes for metagenomic binning, comparative biology and taxonomic classification.</title>
        <authorList>
            <person name="Goeker M."/>
        </authorList>
    </citation>
    <scope>NUCLEOTIDE SEQUENCE [LARGE SCALE GENOMIC DNA]</scope>
    <source>
        <strain evidence="8 9">DSM 25082</strain>
    </source>
</reference>
<dbReference type="PANTHER" id="PTHR47245">
    <property type="entry name" value="PEPTIDYLPROLYL ISOMERASE"/>
    <property type="match status" value="1"/>
</dbReference>
<evidence type="ECO:0000256" key="3">
    <source>
        <dbReference type="ARBA" id="ARBA00013194"/>
    </source>
</evidence>
<feature type="domain" description="PpiC" evidence="7">
    <location>
        <begin position="132"/>
        <end position="237"/>
    </location>
</feature>
<evidence type="ECO:0000256" key="6">
    <source>
        <dbReference type="PROSITE-ProRule" id="PRU00278"/>
    </source>
</evidence>
<dbReference type="InterPro" id="IPR023058">
    <property type="entry name" value="PPIase_PpiC_CS"/>
</dbReference>
<dbReference type="RefSeq" id="WP_133604955.1">
    <property type="nucleotide sequence ID" value="NZ_JAUFPJ010000003.1"/>
</dbReference>
<dbReference type="AlphaFoldDB" id="A0A4R6MV76"/>
<accession>A0A4R6MV76</accession>
<organism evidence="8 9">
    <name type="scientific">Roseateles asaccharophilus</name>
    <dbReference type="NCBI Taxonomy" id="582607"/>
    <lineage>
        <taxon>Bacteria</taxon>
        <taxon>Pseudomonadati</taxon>
        <taxon>Pseudomonadota</taxon>
        <taxon>Betaproteobacteria</taxon>
        <taxon>Burkholderiales</taxon>
        <taxon>Sphaerotilaceae</taxon>
        <taxon>Roseateles</taxon>
    </lineage>
</organism>
<proteinExistence type="inferred from homology"/>
<evidence type="ECO:0000256" key="1">
    <source>
        <dbReference type="ARBA" id="ARBA00000971"/>
    </source>
</evidence>
<evidence type="ECO:0000256" key="5">
    <source>
        <dbReference type="ARBA" id="ARBA00023235"/>
    </source>
</evidence>
<gene>
    <name evidence="8" type="ORF">DFR39_10912</name>
</gene>
<evidence type="ECO:0000256" key="2">
    <source>
        <dbReference type="ARBA" id="ARBA00007656"/>
    </source>
</evidence>
<dbReference type="Proteomes" id="UP000295357">
    <property type="component" value="Unassembled WGS sequence"/>
</dbReference>
<dbReference type="InterPro" id="IPR000297">
    <property type="entry name" value="PPIase_PpiC"/>
</dbReference>
<dbReference type="SUPFAM" id="SSF54534">
    <property type="entry name" value="FKBP-like"/>
    <property type="match status" value="1"/>
</dbReference>
<dbReference type="Gene3D" id="3.10.50.40">
    <property type="match status" value="1"/>
</dbReference>
<comment type="caution">
    <text evidence="8">The sequence shown here is derived from an EMBL/GenBank/DDBJ whole genome shotgun (WGS) entry which is preliminary data.</text>
</comment>
<dbReference type="Pfam" id="PF13616">
    <property type="entry name" value="Rotamase_3"/>
    <property type="match status" value="1"/>
</dbReference>
<sequence length="293" mass="30984">MSDTQNHCGGGGGGCGCSGASPATDGTKPAMGPDAQDRVAVASVNGAPLHGVGESPDPETLRQRAYSELLRQAAQRAGLLEPSEPAALDGLLSEAASRAIEQLLERELRVPVPDETACRRYHEAHASRYCTGERVQARHILFAVTPNVDIEALRQRAEAQLIALRCEEAAAFAAAAAELSNCPSGAQGGDLGWLGRQDCAPEFGAALFGRDEAESHIGVLPRLVNTRFGFHIVRVEAREAGTPQPFEQVRSAIAQTLTQQAYVTALRQYLNLLAGQAQLSGLELEGADSPLLQ</sequence>
<evidence type="ECO:0000259" key="7">
    <source>
        <dbReference type="PROSITE" id="PS50198"/>
    </source>
</evidence>
<dbReference type="EC" id="5.2.1.8" evidence="3"/>
<dbReference type="InterPro" id="IPR050245">
    <property type="entry name" value="PrsA_foldase"/>
</dbReference>
<dbReference type="PANTHER" id="PTHR47245:SF2">
    <property type="entry name" value="PEPTIDYL-PROLYL CIS-TRANS ISOMERASE HP_0175-RELATED"/>
    <property type="match status" value="1"/>
</dbReference>
<comment type="similarity">
    <text evidence="2">Belongs to the PpiC/parvulin rotamase family.</text>
</comment>
<keyword evidence="9" id="KW-1185">Reference proteome</keyword>
<dbReference type="PROSITE" id="PS50198">
    <property type="entry name" value="PPIC_PPIASE_2"/>
    <property type="match status" value="1"/>
</dbReference>